<evidence type="ECO:0000259" key="2">
    <source>
        <dbReference type="SMART" id="SM00062"/>
    </source>
</evidence>
<organism evidence="3 4">
    <name type="scientific">Pacificispira spongiicola</name>
    <dbReference type="NCBI Taxonomy" id="2729598"/>
    <lineage>
        <taxon>Bacteria</taxon>
        <taxon>Pseudomonadati</taxon>
        <taxon>Pseudomonadota</taxon>
        <taxon>Alphaproteobacteria</taxon>
        <taxon>Rhodospirillales</taxon>
        <taxon>Rhodospirillaceae</taxon>
        <taxon>Pacificispira</taxon>
    </lineage>
</organism>
<dbReference type="AlphaFoldDB" id="A0A7Y0HE78"/>
<evidence type="ECO:0000313" key="3">
    <source>
        <dbReference type="EMBL" id="NMM44420.1"/>
    </source>
</evidence>
<dbReference type="EMBL" id="JABBNT010000002">
    <property type="protein sequence ID" value="NMM44420.1"/>
    <property type="molecule type" value="Genomic_DNA"/>
</dbReference>
<dbReference type="RefSeq" id="WP_169624709.1">
    <property type="nucleotide sequence ID" value="NZ_JABBNT010000002.1"/>
</dbReference>
<gene>
    <name evidence="3" type="ORF">HH303_08010</name>
</gene>
<evidence type="ECO:0000313" key="4">
    <source>
        <dbReference type="Proteomes" id="UP000539372"/>
    </source>
</evidence>
<dbReference type="InterPro" id="IPR001638">
    <property type="entry name" value="Solute-binding_3/MltF_N"/>
</dbReference>
<dbReference type="SUPFAM" id="SSF53850">
    <property type="entry name" value="Periplasmic binding protein-like II"/>
    <property type="match status" value="1"/>
</dbReference>
<protein>
    <submittedName>
        <fullName evidence="3">Transporter substrate-binding domain-containing protein</fullName>
    </submittedName>
</protein>
<proteinExistence type="predicted"/>
<dbReference type="SMART" id="SM00062">
    <property type="entry name" value="PBPb"/>
    <property type="match status" value="1"/>
</dbReference>
<dbReference type="Pfam" id="PF00497">
    <property type="entry name" value="SBP_bac_3"/>
    <property type="match status" value="1"/>
</dbReference>
<dbReference type="PANTHER" id="PTHR35936">
    <property type="entry name" value="MEMBRANE-BOUND LYTIC MUREIN TRANSGLYCOSYLASE F"/>
    <property type="match status" value="1"/>
</dbReference>
<dbReference type="Proteomes" id="UP000539372">
    <property type="component" value="Unassembled WGS sequence"/>
</dbReference>
<dbReference type="PANTHER" id="PTHR35936:SF38">
    <property type="entry name" value="GLUTAMINE-BINDING PERIPLASMIC PROTEIN"/>
    <property type="match status" value="1"/>
</dbReference>
<feature type="domain" description="Solute-binding protein family 3/N-terminal" evidence="2">
    <location>
        <begin position="18"/>
        <end position="233"/>
    </location>
</feature>
<dbReference type="Gene3D" id="3.40.190.10">
    <property type="entry name" value="Periplasmic binding protein-like II"/>
    <property type="match status" value="2"/>
</dbReference>
<accession>A0A7Y0HE78</accession>
<name>A0A7Y0HE78_9PROT</name>
<evidence type="ECO:0000256" key="1">
    <source>
        <dbReference type="ARBA" id="ARBA00022729"/>
    </source>
</evidence>
<keyword evidence="4" id="KW-1185">Reference proteome</keyword>
<sequence length="238" mass="26777">MVVSGLALPPSTHAGPPELRFAVIDWAPFSIIERSRISGINIDIATLIAQDLGATLVEVRCTFIRCLKEMKAGRLDLMASIAFNMERSSYMDYAPTPYDKVSVVFHVRAGQEDRLQDYDDLHDLQVGYVTASHYFEPFNSDLSIRKTPVGEERQLLPMLLGGRIDTYIGTNPNAAYDIKRLGYKDRIVPAPYQPGADVPLYFAFSKKSAWVDKVDALNQSIMDHLADGMIDDIRNRYR</sequence>
<reference evidence="3 4" key="1">
    <citation type="submission" date="2020-04" db="EMBL/GenBank/DDBJ databases">
        <title>Rhodospirillaceae bacterium KN72 isolated from deep sea.</title>
        <authorList>
            <person name="Zhang D.-C."/>
        </authorList>
    </citation>
    <scope>NUCLEOTIDE SEQUENCE [LARGE SCALE GENOMIC DNA]</scope>
    <source>
        <strain evidence="3 4">KN72</strain>
    </source>
</reference>
<keyword evidence="1" id="KW-0732">Signal</keyword>
<comment type="caution">
    <text evidence="3">The sequence shown here is derived from an EMBL/GenBank/DDBJ whole genome shotgun (WGS) entry which is preliminary data.</text>
</comment>